<dbReference type="Gene3D" id="3.40.50.1010">
    <property type="entry name" value="5'-nuclease"/>
    <property type="match status" value="1"/>
</dbReference>
<dbReference type="InterPro" id="IPR021139">
    <property type="entry name" value="NYN"/>
</dbReference>
<dbReference type="RefSeq" id="WP_110922665.1">
    <property type="nucleotide sequence ID" value="NZ_QJSU01000003.1"/>
</dbReference>
<evidence type="ECO:0000259" key="2">
    <source>
        <dbReference type="Pfam" id="PF01936"/>
    </source>
</evidence>
<dbReference type="PANTHER" id="PTHR35811:SF1">
    <property type="entry name" value="HTH OST-TYPE DOMAIN-CONTAINING PROTEIN"/>
    <property type="match status" value="1"/>
</dbReference>
<reference evidence="5 6" key="1">
    <citation type="submission" date="2018-06" db="EMBL/GenBank/DDBJ databases">
        <title>Genomic Encyclopedia of Type Strains, Phase III (KMG-III): the genomes of soil and plant-associated and newly described type strains.</title>
        <authorList>
            <person name="Whitman W."/>
        </authorList>
    </citation>
    <scope>NUCLEOTIDE SEQUENCE [LARGE SCALE GENOMIC DNA]</scope>
    <source>
        <strain evidence="5 6">CECT 5889</strain>
    </source>
</reference>
<dbReference type="CDD" id="cd06974">
    <property type="entry name" value="TerD_like"/>
    <property type="match status" value="1"/>
</dbReference>
<gene>
    <name evidence="5" type="ORF">DFP82_103120</name>
</gene>
<feature type="domain" description="HTH OST-type" evidence="4">
    <location>
        <begin position="180"/>
        <end position="246"/>
    </location>
</feature>
<comment type="caution">
    <text evidence="5">The sequence shown here is derived from an EMBL/GenBank/DDBJ whole genome shotgun (WGS) entry which is preliminary data.</text>
</comment>
<dbReference type="InterPro" id="IPR041966">
    <property type="entry name" value="LOTUS-like"/>
</dbReference>
<feature type="domain" description="NYN" evidence="2">
    <location>
        <begin position="7"/>
        <end position="141"/>
    </location>
</feature>
<accession>A0A2V4VWF4</accession>
<name>A0A2V4VWF4_9GAMM</name>
<evidence type="ECO:0000313" key="6">
    <source>
        <dbReference type="Proteomes" id="UP000247746"/>
    </source>
</evidence>
<sequence length="440" mass="49494">MSAQLKNIAILIDADNASAKNIGHILQEIEKLGHITCKKIYGDWGNTHIQSWQEALLKYAIDPMQQFAYVKGKNATDIGMVIEAMDLLYSNNYDGFCLISSDSDFTSLALRIRKNHVKVFGFGKRNTVSAFSRACDKFFYVEDLLVDQNNSNSTQTTLSPKRAPNNNSSKQWTTKQLQTQTHLINLLNKIIKENINAHNGWSNLSYIASELSKNHNDIKLDKYGYDKFSNLMIALRLYDIRKQSNGMWAKIKIQKALTAATTANKKTINTKPTSNLFPAAPILVKISTAPTIDAVLFRVTPTAKVRGDEDMIFYGQTHSEDGSIELNQQLESNTSVSEFSCDLNHQPTSIEQLNFVLSSELGSLAIDPQQTSIELNITDEQQNTLLFSGKFDVQNKSGKSLILFTLNRTGNQWQFVPKHQNIDGDLRYLCEKYGVELSDN</sequence>
<protein>
    <submittedName>
        <fullName evidence="5">Stress response protein SCP2</fullName>
    </submittedName>
</protein>
<dbReference type="InterPro" id="IPR025605">
    <property type="entry name" value="OST-HTH/LOTUS_dom"/>
</dbReference>
<dbReference type="Gene3D" id="3.30.420.610">
    <property type="entry name" value="LOTUS domain-like"/>
    <property type="match status" value="1"/>
</dbReference>
<organism evidence="5 6">
    <name type="scientific">Psychrobacter fozii</name>
    <dbReference type="NCBI Taxonomy" id="198480"/>
    <lineage>
        <taxon>Bacteria</taxon>
        <taxon>Pseudomonadati</taxon>
        <taxon>Pseudomonadota</taxon>
        <taxon>Gammaproteobacteria</taxon>
        <taxon>Moraxellales</taxon>
        <taxon>Moraxellaceae</taxon>
        <taxon>Psychrobacter</taxon>
    </lineage>
</organism>
<evidence type="ECO:0000256" key="1">
    <source>
        <dbReference type="SAM" id="MobiDB-lite"/>
    </source>
</evidence>
<dbReference type="Proteomes" id="UP000247746">
    <property type="component" value="Unassembled WGS sequence"/>
</dbReference>
<dbReference type="PANTHER" id="PTHR35811">
    <property type="entry name" value="SLR1870 PROTEIN"/>
    <property type="match status" value="1"/>
</dbReference>
<dbReference type="Pfam" id="PF01936">
    <property type="entry name" value="NYN"/>
    <property type="match status" value="1"/>
</dbReference>
<dbReference type="AlphaFoldDB" id="A0A2V4VWF4"/>
<dbReference type="InterPro" id="IPR003325">
    <property type="entry name" value="TerD"/>
</dbReference>
<dbReference type="CDD" id="cd10146">
    <property type="entry name" value="LabA_like_C"/>
    <property type="match status" value="1"/>
</dbReference>
<proteinExistence type="predicted"/>
<dbReference type="Gene3D" id="2.60.60.30">
    <property type="entry name" value="sav2460 like domains"/>
    <property type="match status" value="1"/>
</dbReference>
<feature type="compositionally biased region" description="Polar residues" evidence="1">
    <location>
        <begin position="151"/>
        <end position="169"/>
    </location>
</feature>
<dbReference type="CDD" id="cd11297">
    <property type="entry name" value="PIN_LabA-like_N_1"/>
    <property type="match status" value="1"/>
</dbReference>
<evidence type="ECO:0000259" key="3">
    <source>
        <dbReference type="Pfam" id="PF02342"/>
    </source>
</evidence>
<evidence type="ECO:0000259" key="4">
    <source>
        <dbReference type="Pfam" id="PF12872"/>
    </source>
</evidence>
<dbReference type="OrthoDB" id="9783963at2"/>
<dbReference type="EMBL" id="QJSU01000003">
    <property type="protein sequence ID" value="PYE39674.1"/>
    <property type="molecule type" value="Genomic_DNA"/>
</dbReference>
<dbReference type="GO" id="GO:0004540">
    <property type="term" value="F:RNA nuclease activity"/>
    <property type="evidence" value="ECO:0007669"/>
    <property type="project" value="InterPro"/>
</dbReference>
<dbReference type="Pfam" id="PF02342">
    <property type="entry name" value="TerD"/>
    <property type="match status" value="1"/>
</dbReference>
<dbReference type="Pfam" id="PF12872">
    <property type="entry name" value="OST-HTH"/>
    <property type="match status" value="1"/>
</dbReference>
<feature type="domain" description="TerD" evidence="3">
    <location>
        <begin position="289"/>
        <end position="433"/>
    </location>
</feature>
<keyword evidence="6" id="KW-1185">Reference proteome</keyword>
<feature type="region of interest" description="Disordered" evidence="1">
    <location>
        <begin position="151"/>
        <end position="172"/>
    </location>
</feature>
<evidence type="ECO:0000313" key="5">
    <source>
        <dbReference type="EMBL" id="PYE39674.1"/>
    </source>
</evidence>